<evidence type="ECO:0000259" key="2">
    <source>
        <dbReference type="Pfam" id="PF13966"/>
    </source>
</evidence>
<dbReference type="Pfam" id="PF13966">
    <property type="entry name" value="zf-RVT"/>
    <property type="match status" value="1"/>
</dbReference>
<dbReference type="InterPro" id="IPR002156">
    <property type="entry name" value="RNaseH_domain"/>
</dbReference>
<dbReference type="InterPro" id="IPR044730">
    <property type="entry name" value="RNase_H-like_dom_plant"/>
</dbReference>
<dbReference type="Gene3D" id="3.30.420.10">
    <property type="entry name" value="Ribonuclease H-like superfamily/Ribonuclease H"/>
    <property type="match status" value="1"/>
</dbReference>
<dbReference type="AlphaFoldDB" id="A0AA87Z0R4"/>
<comment type="caution">
    <text evidence="3">The sequence shown here is derived from an EMBL/GenBank/DDBJ whole genome shotgun (WGS) entry which is preliminary data.</text>
</comment>
<feature type="domain" description="Reverse transcriptase zinc-binding" evidence="2">
    <location>
        <begin position="13"/>
        <end position="84"/>
    </location>
</feature>
<name>A0AA87Z0R4_FICCA</name>
<dbReference type="SUPFAM" id="SSF53098">
    <property type="entry name" value="Ribonuclease H-like"/>
    <property type="match status" value="1"/>
</dbReference>
<dbReference type="InterPro" id="IPR026960">
    <property type="entry name" value="RVT-Znf"/>
</dbReference>
<dbReference type="PANTHER" id="PTHR47074:SF48">
    <property type="entry name" value="POLYNUCLEOTIDYL TRANSFERASE, RIBONUCLEASE H-LIKE SUPERFAMILY PROTEIN"/>
    <property type="match status" value="1"/>
</dbReference>
<sequence length="337" mass="37963">MGRRCSGSTSGRGLEHNWWGKLWKSQVPNKVKIHVWRAYHEALPTMFSLSKRGVGVNKLCPSCRTGMEDSSHVLWYCSEAQEVWRNSALWPVLKKFPGGPFYAFCLFVSSQWNSDELGIFLVIIWCLWQRRNKWIFENKLMTASEIVAWAGRFLGDFLTCNGLDSPVEKRTLAPKALWHAPSHGLIKINVDAAVDSSLEFIGVGIVARDEEDAVMSFLSRRIFGKFSPHLGECLAVREGVFLANFLKLDNWVVESDAMNAVRAIQNPVAEAPEANIVEDIRDYIAGVRNGRVCHISRDGNRVAHTLAKYALSKSVFCFGIDFVPRWLGPFVKADLVS</sequence>
<dbReference type="InterPro" id="IPR036397">
    <property type="entry name" value="RNaseH_sf"/>
</dbReference>
<evidence type="ECO:0000313" key="4">
    <source>
        <dbReference type="Proteomes" id="UP001187192"/>
    </source>
</evidence>
<dbReference type="EMBL" id="BTGU01001268">
    <property type="protein sequence ID" value="GMN19741.1"/>
    <property type="molecule type" value="Genomic_DNA"/>
</dbReference>
<dbReference type="GO" id="GO:0003676">
    <property type="term" value="F:nucleic acid binding"/>
    <property type="evidence" value="ECO:0007669"/>
    <property type="project" value="InterPro"/>
</dbReference>
<dbReference type="CDD" id="cd06222">
    <property type="entry name" value="RNase_H_like"/>
    <property type="match status" value="1"/>
</dbReference>
<accession>A0AA87Z0R4</accession>
<dbReference type="Pfam" id="PF13456">
    <property type="entry name" value="RVT_3"/>
    <property type="match status" value="1"/>
</dbReference>
<evidence type="ECO:0000313" key="3">
    <source>
        <dbReference type="EMBL" id="GMN19741.1"/>
    </source>
</evidence>
<keyword evidence="4" id="KW-1185">Reference proteome</keyword>
<organism evidence="3 4">
    <name type="scientific">Ficus carica</name>
    <name type="common">Common fig</name>
    <dbReference type="NCBI Taxonomy" id="3494"/>
    <lineage>
        <taxon>Eukaryota</taxon>
        <taxon>Viridiplantae</taxon>
        <taxon>Streptophyta</taxon>
        <taxon>Embryophyta</taxon>
        <taxon>Tracheophyta</taxon>
        <taxon>Spermatophyta</taxon>
        <taxon>Magnoliopsida</taxon>
        <taxon>eudicotyledons</taxon>
        <taxon>Gunneridae</taxon>
        <taxon>Pentapetalae</taxon>
        <taxon>rosids</taxon>
        <taxon>fabids</taxon>
        <taxon>Rosales</taxon>
        <taxon>Moraceae</taxon>
        <taxon>Ficeae</taxon>
        <taxon>Ficus</taxon>
    </lineage>
</organism>
<dbReference type="InterPro" id="IPR012337">
    <property type="entry name" value="RNaseH-like_sf"/>
</dbReference>
<proteinExistence type="predicted"/>
<gene>
    <name evidence="3" type="ORF">TIFTF001_039884</name>
</gene>
<evidence type="ECO:0008006" key="5">
    <source>
        <dbReference type="Google" id="ProtNLM"/>
    </source>
</evidence>
<protein>
    <recommendedName>
        <fullName evidence="5">Reverse transcriptase zinc-binding domain-containing protein</fullName>
    </recommendedName>
</protein>
<dbReference type="Proteomes" id="UP001187192">
    <property type="component" value="Unassembled WGS sequence"/>
</dbReference>
<feature type="domain" description="RNase H type-1" evidence="1">
    <location>
        <begin position="189"/>
        <end position="310"/>
    </location>
</feature>
<dbReference type="PANTHER" id="PTHR47074">
    <property type="entry name" value="BNAC02G40300D PROTEIN"/>
    <property type="match status" value="1"/>
</dbReference>
<dbReference type="InterPro" id="IPR052929">
    <property type="entry name" value="RNase_H-like_EbsB-rel"/>
</dbReference>
<dbReference type="GO" id="GO:0004523">
    <property type="term" value="F:RNA-DNA hybrid ribonuclease activity"/>
    <property type="evidence" value="ECO:0007669"/>
    <property type="project" value="InterPro"/>
</dbReference>
<evidence type="ECO:0000259" key="1">
    <source>
        <dbReference type="Pfam" id="PF13456"/>
    </source>
</evidence>
<reference evidence="3" key="1">
    <citation type="submission" date="2023-07" db="EMBL/GenBank/DDBJ databases">
        <title>draft genome sequence of fig (Ficus carica).</title>
        <authorList>
            <person name="Takahashi T."/>
            <person name="Nishimura K."/>
        </authorList>
    </citation>
    <scope>NUCLEOTIDE SEQUENCE</scope>
</reference>